<keyword evidence="2" id="KW-1185">Reference proteome</keyword>
<feature type="non-terminal residue" evidence="1">
    <location>
        <position position="111"/>
    </location>
</feature>
<evidence type="ECO:0000313" key="2">
    <source>
        <dbReference type="Proteomes" id="UP000824469"/>
    </source>
</evidence>
<reference evidence="1 2" key="1">
    <citation type="journal article" date="2021" name="Nat. Plants">
        <title>The Taxus genome provides insights into paclitaxel biosynthesis.</title>
        <authorList>
            <person name="Xiong X."/>
            <person name="Gou J."/>
            <person name="Liao Q."/>
            <person name="Li Y."/>
            <person name="Zhou Q."/>
            <person name="Bi G."/>
            <person name="Li C."/>
            <person name="Du R."/>
            <person name="Wang X."/>
            <person name="Sun T."/>
            <person name="Guo L."/>
            <person name="Liang H."/>
            <person name="Lu P."/>
            <person name="Wu Y."/>
            <person name="Zhang Z."/>
            <person name="Ro D.K."/>
            <person name="Shang Y."/>
            <person name="Huang S."/>
            <person name="Yan J."/>
        </authorList>
    </citation>
    <scope>NUCLEOTIDE SEQUENCE [LARGE SCALE GENOMIC DNA]</scope>
    <source>
        <strain evidence="1">Ta-2019</strain>
    </source>
</reference>
<accession>A0AA38CW28</accession>
<name>A0AA38CW28_TAXCH</name>
<organism evidence="1 2">
    <name type="scientific">Taxus chinensis</name>
    <name type="common">Chinese yew</name>
    <name type="synonym">Taxus wallichiana var. chinensis</name>
    <dbReference type="NCBI Taxonomy" id="29808"/>
    <lineage>
        <taxon>Eukaryota</taxon>
        <taxon>Viridiplantae</taxon>
        <taxon>Streptophyta</taxon>
        <taxon>Embryophyta</taxon>
        <taxon>Tracheophyta</taxon>
        <taxon>Spermatophyta</taxon>
        <taxon>Pinopsida</taxon>
        <taxon>Pinidae</taxon>
        <taxon>Conifers II</taxon>
        <taxon>Cupressales</taxon>
        <taxon>Taxaceae</taxon>
        <taxon>Taxus</taxon>
    </lineage>
</organism>
<proteinExistence type="predicted"/>
<dbReference type="AlphaFoldDB" id="A0AA38CW28"/>
<comment type="caution">
    <text evidence="1">The sequence shown here is derived from an EMBL/GenBank/DDBJ whole genome shotgun (WGS) entry which is preliminary data.</text>
</comment>
<protein>
    <submittedName>
        <fullName evidence="1">Uncharacterized protein</fullName>
    </submittedName>
</protein>
<dbReference type="Proteomes" id="UP000824469">
    <property type="component" value="Unassembled WGS sequence"/>
</dbReference>
<gene>
    <name evidence="1" type="ORF">KI387_008393</name>
</gene>
<sequence length="111" mass="12756">MRGTRKGESAERGKKLPKSCFRQCETVGTKVREVRGSASLAQVSPFQAVQRDFSQAVWDSWDESTRRKRKAEGAESQWNLATCLHRKQEQGSPNRVVWRYLSQAVWDSRAK</sequence>
<dbReference type="EMBL" id="JAHRHJ020000008">
    <property type="protein sequence ID" value="KAH9303989.1"/>
    <property type="molecule type" value="Genomic_DNA"/>
</dbReference>
<evidence type="ECO:0000313" key="1">
    <source>
        <dbReference type="EMBL" id="KAH9303989.1"/>
    </source>
</evidence>